<dbReference type="InterPro" id="IPR025419">
    <property type="entry name" value="DUF4142"/>
</dbReference>
<dbReference type="RefSeq" id="WP_166312642.1">
    <property type="nucleotide sequence ID" value="NZ_WOTH01000001.1"/>
</dbReference>
<feature type="signal peptide" evidence="1">
    <location>
        <begin position="1"/>
        <end position="19"/>
    </location>
</feature>
<evidence type="ECO:0000313" key="4">
    <source>
        <dbReference type="Proteomes" id="UP000597459"/>
    </source>
</evidence>
<feature type="domain" description="DUF4142" evidence="2">
    <location>
        <begin position="37"/>
        <end position="171"/>
    </location>
</feature>
<proteinExistence type="predicted"/>
<accession>A0A967B414</accession>
<evidence type="ECO:0000313" key="3">
    <source>
        <dbReference type="EMBL" id="NHO52513.1"/>
    </source>
</evidence>
<dbReference type="InterPro" id="IPR012347">
    <property type="entry name" value="Ferritin-like"/>
</dbReference>
<dbReference type="Gene3D" id="1.20.1260.10">
    <property type="match status" value="1"/>
</dbReference>
<keyword evidence="4" id="KW-1185">Reference proteome</keyword>
<sequence>MKKSYLLVAGLCFSIPALAQSLPEKTGVNSMMGIAPKTDDFIRSVAWSDLFEIQSSQIALPDPSLNTFASKMIADHQKTSSELKQILSTSNIATTPPSSVDDTHQKKLDTLQGLHGDSFVSQYRKDQISAHKDALSLFRRYAKSGENEALKKWAGDTIPTLEEHLKMAENLPK</sequence>
<dbReference type="Proteomes" id="UP000597459">
    <property type="component" value="Unassembled WGS sequence"/>
</dbReference>
<evidence type="ECO:0000256" key="1">
    <source>
        <dbReference type="SAM" id="SignalP"/>
    </source>
</evidence>
<dbReference type="EMBL" id="WOTH01000001">
    <property type="protein sequence ID" value="NHO52513.1"/>
    <property type="molecule type" value="Genomic_DNA"/>
</dbReference>
<name>A0A967B414_9PROT</name>
<protein>
    <submittedName>
        <fullName evidence="3">DUF4142 domain-containing protein</fullName>
    </submittedName>
</protein>
<dbReference type="AlphaFoldDB" id="A0A967B414"/>
<evidence type="ECO:0000259" key="2">
    <source>
        <dbReference type="Pfam" id="PF13628"/>
    </source>
</evidence>
<dbReference type="PANTHER" id="PTHR38593">
    <property type="entry name" value="BLR2558 PROTEIN"/>
    <property type="match status" value="1"/>
</dbReference>
<dbReference type="Pfam" id="PF13628">
    <property type="entry name" value="DUF4142"/>
    <property type="match status" value="1"/>
</dbReference>
<dbReference type="PANTHER" id="PTHR38593:SF1">
    <property type="entry name" value="BLR2558 PROTEIN"/>
    <property type="match status" value="1"/>
</dbReference>
<organism evidence="3 4">
    <name type="scientific">Acetobacter estunensis</name>
    <dbReference type="NCBI Taxonomy" id="104097"/>
    <lineage>
        <taxon>Bacteria</taxon>
        <taxon>Pseudomonadati</taxon>
        <taxon>Pseudomonadota</taxon>
        <taxon>Alphaproteobacteria</taxon>
        <taxon>Acetobacterales</taxon>
        <taxon>Acetobacteraceae</taxon>
        <taxon>Acetobacter</taxon>
    </lineage>
</organism>
<keyword evidence="1" id="KW-0732">Signal</keyword>
<feature type="chain" id="PRO_5037431472" evidence="1">
    <location>
        <begin position="20"/>
        <end position="173"/>
    </location>
</feature>
<gene>
    <name evidence="3" type="ORF">GOB87_00835</name>
</gene>
<reference evidence="3" key="1">
    <citation type="submission" date="2019-11" db="EMBL/GenBank/DDBJ databases">
        <title>Description of new Acetobacter species.</title>
        <authorList>
            <person name="Cleenwerck I."/>
            <person name="Sombolestani A.S."/>
        </authorList>
    </citation>
    <scope>NUCLEOTIDE SEQUENCE</scope>
    <source>
        <strain evidence="3">LMG 1626</strain>
    </source>
</reference>
<comment type="caution">
    <text evidence="3">The sequence shown here is derived from an EMBL/GenBank/DDBJ whole genome shotgun (WGS) entry which is preliminary data.</text>
</comment>